<evidence type="ECO:0000313" key="2">
    <source>
        <dbReference type="EMBL" id="KAG7527604.1"/>
    </source>
</evidence>
<protein>
    <submittedName>
        <fullName evidence="2">Uncharacterized protein</fullName>
    </submittedName>
</protein>
<comment type="caution">
    <text evidence="2">The sequence shown here is derived from an EMBL/GenBank/DDBJ whole genome shotgun (WGS) entry which is preliminary data.</text>
</comment>
<dbReference type="AlphaFoldDB" id="A0A8K0NMJ1"/>
<dbReference type="EMBL" id="JABELV010000258">
    <property type="protein sequence ID" value="KAG7527604.1"/>
    <property type="molecule type" value="Genomic_DNA"/>
</dbReference>
<gene>
    <name evidence="2" type="ORF">FFLO_06768</name>
</gene>
<evidence type="ECO:0000256" key="1">
    <source>
        <dbReference type="SAM" id="MobiDB-lite"/>
    </source>
</evidence>
<feature type="region of interest" description="Disordered" evidence="1">
    <location>
        <begin position="161"/>
        <end position="215"/>
    </location>
</feature>
<dbReference type="Proteomes" id="UP000812966">
    <property type="component" value="Unassembled WGS sequence"/>
</dbReference>
<feature type="compositionally biased region" description="Basic and acidic residues" evidence="1">
    <location>
        <begin position="175"/>
        <end position="186"/>
    </location>
</feature>
<evidence type="ECO:0000313" key="3">
    <source>
        <dbReference type="Proteomes" id="UP000812966"/>
    </source>
</evidence>
<keyword evidence="3" id="KW-1185">Reference proteome</keyword>
<proteinExistence type="predicted"/>
<sequence length="741" mass="82595">MGNNGWDFQTSGRGDTDTNIVMTIVLEPELGTKRTDLRDDPPAENRPFDCPPNSLHDPPKQSVEKLEYIDTTCMNLGNRTDILSQESKAKRFRTTESTRETSSGFAVFALTGALRPNMTPSNPSDLTRSRLEYLATSFHPITYSKATAVARKEVAYDSDRSSPSIIVLDEPPQSGKERRDSSKSRVETPPAGGFQANRRRLTLPGGSGGPREGRITASRVEPFNVIIDSFNVVEADIYDTVLVHHRRLLVRASIHGKWDRRSTRDAKERAGASIKTLIDTTTASGWLEGELPVLTSEGKAGNDRDYAPSSALPRWKVDLPRYIAKLVPYEDAITAVRRLFQEAEDEAQCEFSGNEERALKLMASHDLQHFEGNDQCDHCQSGKKMFKHIPEDMQRLPCLGMMGRPCVLCTLLRSGCSFTGRAGGGKVAPVYANATPRSHRDEECTDIVREREETAVSAPRFREAVDKRELEDMVEVIEVPSQSPSPLLIAAEPVKTYKAAKMNQPTETEQPAEANKQAKTDMSVRITPSINPDTLSTTLEDIQRHRRALWRKTVSTATFLMKVQPDIHSTGGITIDEVPDLMKEMIEEVDALKGMAKGIIDEVNEYQRFVGSAREIGSVLILADGARHRTVACEVETRFRRLPKSENNGYASKLVRLTGTKGRSQTTSDVSKRWFHGLKIVCCSYSIHRTMLQYVLKMLTRTRLCCCCSLLYPFLARSPLSSTPLILHRIFGADGRFVSVA</sequence>
<accession>A0A8K0NMJ1</accession>
<name>A0A8K0NMJ1_9TREE</name>
<reference evidence="2" key="1">
    <citation type="submission" date="2020-04" db="EMBL/GenBank/DDBJ databases">
        <title>Analysis of mating type loci in Filobasidium floriforme.</title>
        <authorList>
            <person name="Nowrousian M."/>
        </authorList>
    </citation>
    <scope>NUCLEOTIDE SEQUENCE</scope>
    <source>
        <strain evidence="2">CBS 6242</strain>
    </source>
</reference>
<organism evidence="2 3">
    <name type="scientific">Filobasidium floriforme</name>
    <dbReference type="NCBI Taxonomy" id="5210"/>
    <lineage>
        <taxon>Eukaryota</taxon>
        <taxon>Fungi</taxon>
        <taxon>Dikarya</taxon>
        <taxon>Basidiomycota</taxon>
        <taxon>Agaricomycotina</taxon>
        <taxon>Tremellomycetes</taxon>
        <taxon>Filobasidiales</taxon>
        <taxon>Filobasidiaceae</taxon>
        <taxon>Filobasidium</taxon>
    </lineage>
</organism>
<feature type="region of interest" description="Disordered" evidence="1">
    <location>
        <begin position="31"/>
        <end position="60"/>
    </location>
</feature>
<feature type="compositionally biased region" description="Basic and acidic residues" evidence="1">
    <location>
        <begin position="31"/>
        <end position="47"/>
    </location>
</feature>